<evidence type="ECO:0000256" key="1">
    <source>
        <dbReference type="SAM" id="MobiDB-lite"/>
    </source>
</evidence>
<reference evidence="2 3" key="1">
    <citation type="submission" date="2023-03" db="EMBL/GenBank/DDBJ databases">
        <authorList>
            <person name="Pearce D."/>
        </authorList>
    </citation>
    <scope>NUCLEOTIDE SEQUENCE [LARGE SCALE GENOMIC DNA]</scope>
    <source>
        <strain evidence="2">Msz</strain>
    </source>
</reference>
<keyword evidence="3" id="KW-1185">Reference proteome</keyword>
<accession>A0ABN8XC48</accession>
<evidence type="ECO:0000313" key="3">
    <source>
        <dbReference type="Proteomes" id="UP001162030"/>
    </source>
</evidence>
<proteinExistence type="predicted"/>
<organism evidence="2 3">
    <name type="scientific">Methylocaldum szegediense</name>
    <dbReference type="NCBI Taxonomy" id="73780"/>
    <lineage>
        <taxon>Bacteria</taxon>
        <taxon>Pseudomonadati</taxon>
        <taxon>Pseudomonadota</taxon>
        <taxon>Gammaproteobacteria</taxon>
        <taxon>Methylococcales</taxon>
        <taxon>Methylococcaceae</taxon>
        <taxon>Methylocaldum</taxon>
    </lineage>
</organism>
<feature type="region of interest" description="Disordered" evidence="1">
    <location>
        <begin position="51"/>
        <end position="79"/>
    </location>
</feature>
<evidence type="ECO:0000313" key="2">
    <source>
        <dbReference type="EMBL" id="CAI8963233.1"/>
    </source>
</evidence>
<gene>
    <name evidence="2" type="ORF">MSZNOR_4707</name>
</gene>
<dbReference type="EMBL" id="OX458333">
    <property type="protein sequence ID" value="CAI8963233.1"/>
    <property type="molecule type" value="Genomic_DNA"/>
</dbReference>
<dbReference type="Proteomes" id="UP001162030">
    <property type="component" value="Chromosome"/>
</dbReference>
<name>A0ABN8XC48_9GAMM</name>
<sequence>MLRIPRDRNMRTLTHDNITYVGNRFPVVDSLRMIGKALAITRCPNVEGRTFNGTPPQRLSIGPISPHVPPFRGMRRVTA</sequence>
<protein>
    <submittedName>
        <fullName evidence="2">Uncharacterized protein</fullName>
    </submittedName>
</protein>